<dbReference type="KEGG" id="hdu:HD_0306"/>
<dbReference type="HOGENOM" id="CLU_3365239_0_0_6"/>
<gene>
    <name evidence="1" type="ordered locus">HD_0306</name>
</gene>
<dbReference type="EMBL" id="AE017143">
    <property type="protein sequence ID" value="AAP95285.1"/>
    <property type="molecule type" value="Genomic_DNA"/>
</dbReference>
<evidence type="ECO:0000313" key="1">
    <source>
        <dbReference type="EMBL" id="AAP95285.1"/>
    </source>
</evidence>
<dbReference type="Proteomes" id="UP000001022">
    <property type="component" value="Chromosome"/>
</dbReference>
<reference evidence="2" key="1">
    <citation type="submission" date="2003-06" db="EMBL/GenBank/DDBJ databases">
        <title>The complete genome sequence of Haemophilus ducreyi.</title>
        <authorList>
            <person name="Munson R.S. Jr."/>
            <person name="Ray W.C."/>
            <person name="Mahairas G."/>
            <person name="Sabo P."/>
            <person name="Mungur R."/>
            <person name="Johnson L."/>
            <person name="Nguyen D."/>
            <person name="Wang J."/>
            <person name="Forst C."/>
            <person name="Hood L."/>
        </authorList>
    </citation>
    <scope>NUCLEOTIDE SEQUENCE [LARGE SCALE GENOMIC DNA]</scope>
    <source>
        <strain evidence="2">35000HP / ATCC 700724</strain>
    </source>
</reference>
<dbReference type="AlphaFoldDB" id="Q7VP05"/>
<protein>
    <submittedName>
        <fullName evidence="1">Uncharacterized protein</fullName>
    </submittedName>
</protein>
<evidence type="ECO:0000313" key="2">
    <source>
        <dbReference type="Proteomes" id="UP000001022"/>
    </source>
</evidence>
<keyword evidence="2" id="KW-1185">Reference proteome</keyword>
<name>Q7VP05_HAEDU</name>
<accession>Q7VP05</accession>
<proteinExistence type="predicted"/>
<organism evidence="1 2">
    <name type="scientific">Haemophilus ducreyi (strain 35000HP / ATCC 700724)</name>
    <dbReference type="NCBI Taxonomy" id="233412"/>
    <lineage>
        <taxon>Bacteria</taxon>
        <taxon>Pseudomonadati</taxon>
        <taxon>Pseudomonadota</taxon>
        <taxon>Gammaproteobacteria</taxon>
        <taxon>Pasteurellales</taxon>
        <taxon>Pasteurellaceae</taxon>
        <taxon>Haemophilus</taxon>
    </lineage>
</organism>
<sequence>MIIILLAKIHRYYNGTSDLIVEKFYHCALNFTRQI</sequence>
<dbReference type="STRING" id="233412.HD_0306"/>